<gene>
    <name evidence="2" type="ORF">TBRA_LOCUS3593</name>
</gene>
<reference evidence="2 3" key="1">
    <citation type="submission" date="2020-02" db="EMBL/GenBank/DDBJ databases">
        <authorList>
            <person name="Ferguson B K."/>
        </authorList>
    </citation>
    <scope>NUCLEOTIDE SEQUENCE [LARGE SCALE GENOMIC DNA]</scope>
</reference>
<organism evidence="2 3">
    <name type="scientific">Trichogramma brassicae</name>
    <dbReference type="NCBI Taxonomy" id="86971"/>
    <lineage>
        <taxon>Eukaryota</taxon>
        <taxon>Metazoa</taxon>
        <taxon>Ecdysozoa</taxon>
        <taxon>Arthropoda</taxon>
        <taxon>Hexapoda</taxon>
        <taxon>Insecta</taxon>
        <taxon>Pterygota</taxon>
        <taxon>Neoptera</taxon>
        <taxon>Endopterygota</taxon>
        <taxon>Hymenoptera</taxon>
        <taxon>Apocrita</taxon>
        <taxon>Proctotrupomorpha</taxon>
        <taxon>Chalcidoidea</taxon>
        <taxon>Trichogrammatidae</taxon>
        <taxon>Trichogramma</taxon>
    </lineage>
</organism>
<evidence type="ECO:0000313" key="3">
    <source>
        <dbReference type="Proteomes" id="UP000479190"/>
    </source>
</evidence>
<evidence type="ECO:0000313" key="2">
    <source>
        <dbReference type="EMBL" id="CAB0031626.1"/>
    </source>
</evidence>
<dbReference type="Proteomes" id="UP000479190">
    <property type="component" value="Unassembled WGS sequence"/>
</dbReference>
<feature type="region of interest" description="Disordered" evidence="1">
    <location>
        <begin position="1"/>
        <end position="31"/>
    </location>
</feature>
<evidence type="ECO:0000256" key="1">
    <source>
        <dbReference type="SAM" id="MobiDB-lite"/>
    </source>
</evidence>
<proteinExistence type="predicted"/>
<dbReference type="AlphaFoldDB" id="A0A6H5I2Q8"/>
<accession>A0A6H5I2Q8</accession>
<name>A0A6H5I2Q8_9HYME</name>
<sequence length="51" mass="6096">MCLTSQLCHHHSRQEHSHQPSPWKNFKEHAGGSRITLRTKLRYQDRHCYAP</sequence>
<protein>
    <submittedName>
        <fullName evidence="2">Uncharacterized protein</fullName>
    </submittedName>
</protein>
<dbReference type="EMBL" id="CADCXV010000649">
    <property type="protein sequence ID" value="CAB0031626.1"/>
    <property type="molecule type" value="Genomic_DNA"/>
</dbReference>
<keyword evidence="3" id="KW-1185">Reference proteome</keyword>